<dbReference type="Gene3D" id="1.50.10.20">
    <property type="match status" value="1"/>
</dbReference>
<keyword evidence="1" id="KW-0862">Zinc</keyword>
<gene>
    <name evidence="2" type="ORF">F0L74_15745</name>
</gene>
<dbReference type="Proteomes" id="UP000324611">
    <property type="component" value="Unassembled WGS sequence"/>
</dbReference>
<dbReference type="RefSeq" id="WP_149838872.1">
    <property type="nucleotide sequence ID" value="NZ_VUOC01000003.1"/>
</dbReference>
<dbReference type="PRINTS" id="PR01955">
    <property type="entry name" value="LANCFRANKIA"/>
</dbReference>
<organism evidence="2 3">
    <name type="scientific">Chitinophaga agrisoli</name>
    <dbReference type="NCBI Taxonomy" id="2607653"/>
    <lineage>
        <taxon>Bacteria</taxon>
        <taxon>Pseudomonadati</taxon>
        <taxon>Bacteroidota</taxon>
        <taxon>Chitinophagia</taxon>
        <taxon>Chitinophagales</taxon>
        <taxon>Chitinophagaceae</taxon>
        <taxon>Chitinophaga</taxon>
    </lineage>
</organism>
<sequence length="403" mass="44974">MDHKKKINKVLQEISPILDKFIEQESMPGLLGGYSGCALFYAYYYHLTGKKKHLEQVHKILLKSVQALSEQELLLSHCSGVSGIAWGIHHLIQGGFAEAEDMEEVFGEVDDILGKFMTEELRTDKYDFLHQGLGPALYFLDRLPQPSAAAYLTNLVQELERSAVIDADGVRWKDHFSKTATEMDQDCFNLGLAHGMPAIVTILGMIKEKGIAMEATSRLLDGSMQFLLTMRNDPGEGHISLYPSAVGNHNTTVSSRHSRLGWCYGDLGIAATLWGTGIRTGNPAWQQAGYDIFDYSLQHRDNKNGSVYDACLCHGAAGISHMYRRAYRDSKDARLLEGANHWLQQTLEMKTWEDGYAGFKFYTHPNFENSHNLLEGITGIGLALIAALDEDTPPAWDRCLLLS</sequence>
<proteinExistence type="predicted"/>
<keyword evidence="1" id="KW-0479">Metal-binding</keyword>
<dbReference type="Pfam" id="PF05147">
    <property type="entry name" value="LANC_like"/>
    <property type="match status" value="1"/>
</dbReference>
<dbReference type="GO" id="GO:0046872">
    <property type="term" value="F:metal ion binding"/>
    <property type="evidence" value="ECO:0007669"/>
    <property type="project" value="UniProtKB-KW"/>
</dbReference>
<feature type="binding site" evidence="1">
    <location>
        <position position="263"/>
    </location>
    <ligand>
        <name>Zn(2+)</name>
        <dbReference type="ChEBI" id="CHEBI:29105"/>
    </ligand>
</feature>
<accession>A0A5B2VSW8</accession>
<dbReference type="InterPro" id="IPR007822">
    <property type="entry name" value="LANC-like"/>
</dbReference>
<comment type="caution">
    <text evidence="2">The sequence shown here is derived from an EMBL/GenBank/DDBJ whole genome shotgun (WGS) entry which is preliminary data.</text>
</comment>
<keyword evidence="3" id="KW-1185">Reference proteome</keyword>
<dbReference type="EMBL" id="VUOC01000003">
    <property type="protein sequence ID" value="KAA2241357.1"/>
    <property type="molecule type" value="Genomic_DNA"/>
</dbReference>
<dbReference type="GO" id="GO:0031179">
    <property type="term" value="P:peptide modification"/>
    <property type="evidence" value="ECO:0007669"/>
    <property type="project" value="InterPro"/>
</dbReference>
<evidence type="ECO:0000256" key="1">
    <source>
        <dbReference type="PIRSR" id="PIRSR607822-1"/>
    </source>
</evidence>
<feature type="binding site" evidence="1">
    <location>
        <position position="314"/>
    </location>
    <ligand>
        <name>Zn(2+)</name>
        <dbReference type="ChEBI" id="CHEBI:29105"/>
    </ligand>
</feature>
<dbReference type="SUPFAM" id="SSF158745">
    <property type="entry name" value="LanC-like"/>
    <property type="match status" value="1"/>
</dbReference>
<dbReference type="SMART" id="SM01260">
    <property type="entry name" value="LANC_like"/>
    <property type="match status" value="1"/>
</dbReference>
<name>A0A5B2VSW8_9BACT</name>
<dbReference type="InterPro" id="IPR033889">
    <property type="entry name" value="LanC"/>
</dbReference>
<evidence type="ECO:0000313" key="3">
    <source>
        <dbReference type="Proteomes" id="UP000324611"/>
    </source>
</evidence>
<reference evidence="2 3" key="1">
    <citation type="submission" date="2019-09" db="EMBL/GenBank/DDBJ databases">
        <title>Chitinophaga ginsengihumi sp. nov., isolated from soil of ginseng rhizosphere.</title>
        <authorList>
            <person name="Lee J."/>
        </authorList>
    </citation>
    <scope>NUCLEOTIDE SEQUENCE [LARGE SCALE GENOMIC DNA]</scope>
    <source>
        <strain evidence="2 3">BN140078</strain>
    </source>
</reference>
<feature type="binding site" evidence="1">
    <location>
        <position position="313"/>
    </location>
    <ligand>
        <name>Zn(2+)</name>
        <dbReference type="ChEBI" id="CHEBI:29105"/>
    </ligand>
</feature>
<evidence type="ECO:0000313" key="2">
    <source>
        <dbReference type="EMBL" id="KAA2241357.1"/>
    </source>
</evidence>
<reference evidence="2 3" key="2">
    <citation type="submission" date="2019-09" db="EMBL/GenBank/DDBJ databases">
        <authorList>
            <person name="Jin C."/>
        </authorList>
    </citation>
    <scope>NUCLEOTIDE SEQUENCE [LARGE SCALE GENOMIC DNA]</scope>
    <source>
        <strain evidence="2 3">BN140078</strain>
    </source>
</reference>
<dbReference type="AlphaFoldDB" id="A0A5B2VSW8"/>
<protein>
    <submittedName>
        <fullName evidence="2">Lanthionine synthetase C family protein</fullName>
    </submittedName>
</protein>
<dbReference type="PRINTS" id="PR01950">
    <property type="entry name" value="LANCSUPER"/>
</dbReference>
<dbReference type="CDD" id="cd04793">
    <property type="entry name" value="LanC"/>
    <property type="match status" value="1"/>
</dbReference>